<dbReference type="Proteomes" id="UP000077857">
    <property type="component" value="Unassembled WGS sequence"/>
</dbReference>
<organism evidence="1 2">
    <name type="scientific">Methylomonas koyamae</name>
    <dbReference type="NCBI Taxonomy" id="702114"/>
    <lineage>
        <taxon>Bacteria</taxon>
        <taxon>Pseudomonadati</taxon>
        <taxon>Pseudomonadota</taxon>
        <taxon>Gammaproteobacteria</taxon>
        <taxon>Methylococcales</taxon>
        <taxon>Methylococcaceae</taxon>
        <taxon>Methylomonas</taxon>
    </lineage>
</organism>
<sequence>MRLHNSKAGKDKAVKRLESTIEKLGQAKIQFEREFMLYHEKRQRQLQAQYGVSADQDFANITADNALLLIKKRSCSVTLRNWNWRNGSGWDRMLPLAILGLWRPATRREALEPSWWTEGGRGHPCACRASS</sequence>
<comment type="caution">
    <text evidence="1">The sequence shown here is derived from an EMBL/GenBank/DDBJ whole genome shotgun (WGS) entry which is preliminary data.</text>
</comment>
<name>A0A177NLH7_9GAMM</name>
<dbReference type="AlphaFoldDB" id="A0A177NLH7"/>
<proteinExistence type="predicted"/>
<accession>A0A177NLH7</accession>
<evidence type="ECO:0000313" key="1">
    <source>
        <dbReference type="EMBL" id="OAI18253.1"/>
    </source>
</evidence>
<protein>
    <submittedName>
        <fullName evidence="1">Uncharacterized protein</fullName>
    </submittedName>
</protein>
<reference evidence="1 2" key="1">
    <citation type="submission" date="2016-03" db="EMBL/GenBank/DDBJ databases">
        <authorList>
            <person name="Ploux O."/>
        </authorList>
    </citation>
    <scope>NUCLEOTIDE SEQUENCE [LARGE SCALE GENOMIC DNA]</scope>
    <source>
        <strain evidence="1 2">R-45378</strain>
    </source>
</reference>
<evidence type="ECO:0000313" key="2">
    <source>
        <dbReference type="Proteomes" id="UP000077857"/>
    </source>
</evidence>
<gene>
    <name evidence="1" type="ORF">A1507_09780</name>
</gene>
<dbReference type="EMBL" id="LUUJ01000060">
    <property type="protein sequence ID" value="OAI18253.1"/>
    <property type="molecule type" value="Genomic_DNA"/>
</dbReference>